<gene>
    <name evidence="1" type="ORF">SAMN04489730_6420</name>
</gene>
<protein>
    <submittedName>
        <fullName evidence="1">Alpha-aminoadipate carrier protein LysW</fullName>
    </submittedName>
</protein>
<evidence type="ECO:0000313" key="1">
    <source>
        <dbReference type="EMBL" id="SFW86572.1"/>
    </source>
</evidence>
<dbReference type="AlphaFoldDB" id="A0A1K1SQR1"/>
<name>A0A1K1SQR1_9PSEU</name>
<proteinExistence type="predicted"/>
<dbReference type="Proteomes" id="UP000182740">
    <property type="component" value="Unassembled WGS sequence"/>
</dbReference>
<accession>A0A1K1SQR1</accession>
<organism evidence="1 2">
    <name type="scientific">Amycolatopsis australiensis</name>
    <dbReference type="NCBI Taxonomy" id="546364"/>
    <lineage>
        <taxon>Bacteria</taxon>
        <taxon>Bacillati</taxon>
        <taxon>Actinomycetota</taxon>
        <taxon>Actinomycetes</taxon>
        <taxon>Pseudonocardiales</taxon>
        <taxon>Pseudonocardiaceae</taxon>
        <taxon>Amycolatopsis</taxon>
    </lineage>
</organism>
<dbReference type="Gene3D" id="2.20.28.160">
    <property type="match status" value="1"/>
</dbReference>
<dbReference type="OrthoDB" id="3855032at2"/>
<dbReference type="STRING" id="546364.SAMN04489730_6420"/>
<reference evidence="2" key="1">
    <citation type="submission" date="2016-11" db="EMBL/GenBank/DDBJ databases">
        <authorList>
            <person name="Varghese N."/>
            <person name="Submissions S."/>
        </authorList>
    </citation>
    <scope>NUCLEOTIDE SEQUENCE [LARGE SCALE GENOMIC DNA]</scope>
    <source>
        <strain evidence="2">DSM 44671</strain>
    </source>
</reference>
<evidence type="ECO:0000313" key="2">
    <source>
        <dbReference type="Proteomes" id="UP000182740"/>
    </source>
</evidence>
<keyword evidence="2" id="KW-1185">Reference proteome</keyword>
<sequence length="59" mass="6547">MMELTGTCPECETKLAVSDLTVGETFTCPECVLTLRINAVEDGVLVLEMVEKQLRDWGQ</sequence>
<dbReference type="EMBL" id="FPJG01000006">
    <property type="protein sequence ID" value="SFW86572.1"/>
    <property type="molecule type" value="Genomic_DNA"/>
</dbReference>